<evidence type="ECO:0000313" key="8">
    <source>
        <dbReference type="EMBL" id="WOK99453.1"/>
    </source>
</evidence>
<gene>
    <name evidence="8" type="ORF">Cni_G08165</name>
</gene>
<reference evidence="8 9" key="1">
    <citation type="submission" date="2023-10" db="EMBL/GenBank/DDBJ databases">
        <title>Chromosome-scale genome assembly provides insights into flower coloration mechanisms of Canna indica.</title>
        <authorList>
            <person name="Li C."/>
        </authorList>
    </citation>
    <scope>NUCLEOTIDE SEQUENCE [LARGE SCALE GENOMIC DNA]</scope>
    <source>
        <tissue evidence="8">Flower</tissue>
    </source>
</reference>
<evidence type="ECO:0000256" key="6">
    <source>
        <dbReference type="SAM" id="MobiDB-lite"/>
    </source>
</evidence>
<keyword evidence="5" id="KW-0479">Metal-binding</keyword>
<evidence type="ECO:0000256" key="2">
    <source>
        <dbReference type="ARBA" id="ARBA00022695"/>
    </source>
</evidence>
<keyword evidence="1" id="KW-0808">Transferase</keyword>
<proteinExistence type="predicted"/>
<protein>
    <submittedName>
        <fullName evidence="8">ADP-glucose phosphorylase</fullName>
    </submittedName>
</protein>
<keyword evidence="9" id="KW-1185">Reference proteome</keyword>
<feature type="binding site" evidence="5">
    <location>
        <position position="57"/>
    </location>
    <ligand>
        <name>Zn(2+)</name>
        <dbReference type="ChEBI" id="CHEBI:29105"/>
    </ligand>
</feature>
<dbReference type="InterPro" id="IPR001937">
    <property type="entry name" value="GalP_UDPtransf1"/>
</dbReference>
<feature type="binding site" evidence="5">
    <location>
        <position position="130"/>
    </location>
    <ligand>
        <name>Zn(2+)</name>
        <dbReference type="ChEBI" id="CHEBI:29105"/>
    </ligand>
</feature>
<feature type="binding site" evidence="5">
    <location>
        <position position="54"/>
    </location>
    <ligand>
        <name>Zn(2+)</name>
        <dbReference type="ChEBI" id="CHEBI:29105"/>
    </ligand>
</feature>
<dbReference type="PANTHER" id="PTHR42763">
    <property type="entry name" value="ADP-GLUCOSE PHOSPHORYLASE"/>
    <property type="match status" value="1"/>
</dbReference>
<dbReference type="AlphaFoldDB" id="A0AAQ3K030"/>
<dbReference type="PIRSF" id="PIRSF000808">
    <property type="entry name" value="GalT"/>
    <property type="match status" value="1"/>
</dbReference>
<name>A0AAQ3K030_9LILI</name>
<dbReference type="NCBIfam" id="TIGR00209">
    <property type="entry name" value="galT_1"/>
    <property type="match status" value="1"/>
</dbReference>
<comment type="cofactor">
    <cofactor evidence="5">
        <name>Zn(2+)</name>
        <dbReference type="ChEBI" id="CHEBI:29105"/>
    </cofactor>
    <text evidence="5">Binds 1 zinc ion per subunit.</text>
</comment>
<dbReference type="EMBL" id="CP136891">
    <property type="protein sequence ID" value="WOK99453.1"/>
    <property type="molecule type" value="Genomic_DNA"/>
</dbReference>
<keyword evidence="2" id="KW-0548">Nucleotidyltransferase</keyword>
<evidence type="ECO:0000256" key="1">
    <source>
        <dbReference type="ARBA" id="ARBA00022679"/>
    </source>
</evidence>
<keyword evidence="3" id="KW-0119">Carbohydrate metabolism</keyword>
<sequence>MSSTESPPSRTGEIRHDAVFDRWVLISPARSRRPSDFKSRSPASSSNTNPKPSCAFCAGHERECAPEIFRLPPASTTDWKIRVIENLYPALSRDAEPSPSPVDGLLAAAPGRCAVTGFGFHDVVIETPDHSVRLPDLSLAEVGEVLLAHKQRILQLARLGSIKYVQVFKNYGASAGASMAHSHSQIMGLPLVPPLVSTRLDSMKKFYDMTGKCCLCEAWSEDILVSETAHFFAIVPFAASYPFEVWIVPRDHTNHFHEIDNEKAVDLGGLLKLVLQKLSKQLNDPPYNFMIQTAPLALSSSCAHYTHWFLQIIPHLSVIGGFEIGTGCFINPVFPEDAAMVLREADCSK</sequence>
<feature type="compositionally biased region" description="Polar residues" evidence="6">
    <location>
        <begin position="41"/>
        <end position="51"/>
    </location>
</feature>
<dbReference type="SUPFAM" id="SSF54197">
    <property type="entry name" value="HIT-like"/>
    <property type="match status" value="2"/>
</dbReference>
<organism evidence="8 9">
    <name type="scientific">Canna indica</name>
    <name type="common">Indian-shot</name>
    <dbReference type="NCBI Taxonomy" id="4628"/>
    <lineage>
        <taxon>Eukaryota</taxon>
        <taxon>Viridiplantae</taxon>
        <taxon>Streptophyta</taxon>
        <taxon>Embryophyta</taxon>
        <taxon>Tracheophyta</taxon>
        <taxon>Spermatophyta</taxon>
        <taxon>Magnoliopsida</taxon>
        <taxon>Liliopsida</taxon>
        <taxon>Zingiberales</taxon>
        <taxon>Cannaceae</taxon>
        <taxon>Canna</taxon>
    </lineage>
</organism>
<accession>A0AAQ3K030</accession>
<evidence type="ECO:0000256" key="5">
    <source>
        <dbReference type="PIRSR" id="PIRSR000808-3"/>
    </source>
</evidence>
<dbReference type="PANTHER" id="PTHR42763:SF2">
    <property type="entry name" value="ADP-GLUCOSE PHOSPHORYLASE"/>
    <property type="match status" value="1"/>
</dbReference>
<feature type="domain" description="Galactose-1-phosphate uridyl transferase N-terminal" evidence="7">
    <location>
        <begin position="14"/>
        <end position="193"/>
    </location>
</feature>
<dbReference type="InterPro" id="IPR053177">
    <property type="entry name" value="ADP-glucose_phosphorylase"/>
</dbReference>
<evidence type="ECO:0000313" key="9">
    <source>
        <dbReference type="Proteomes" id="UP001327560"/>
    </source>
</evidence>
<evidence type="ECO:0000256" key="3">
    <source>
        <dbReference type="ARBA" id="ARBA00023277"/>
    </source>
</evidence>
<feature type="binding site" evidence="5">
    <location>
        <position position="181"/>
    </location>
    <ligand>
        <name>Zn(2+)</name>
        <dbReference type="ChEBI" id="CHEBI:29105"/>
    </ligand>
</feature>
<dbReference type="Pfam" id="PF01087">
    <property type="entry name" value="GalP_UDP_transf"/>
    <property type="match status" value="1"/>
</dbReference>
<evidence type="ECO:0000256" key="4">
    <source>
        <dbReference type="PIRSR" id="PIRSR000808-1"/>
    </source>
</evidence>
<dbReference type="GO" id="GO:0008270">
    <property type="term" value="F:zinc ion binding"/>
    <property type="evidence" value="ECO:0007669"/>
    <property type="project" value="InterPro"/>
</dbReference>
<feature type="active site" description="Tele-UMP-histidine intermediate" evidence="4">
    <location>
        <position position="183"/>
    </location>
</feature>
<dbReference type="GO" id="GO:0008108">
    <property type="term" value="F:UDP-glucose:hexose-1-phosphate uridylyltransferase activity"/>
    <property type="evidence" value="ECO:0007669"/>
    <property type="project" value="InterPro"/>
</dbReference>
<dbReference type="InterPro" id="IPR036265">
    <property type="entry name" value="HIT-like_sf"/>
</dbReference>
<dbReference type="Proteomes" id="UP001327560">
    <property type="component" value="Chromosome 2"/>
</dbReference>
<dbReference type="GO" id="GO:0006012">
    <property type="term" value="P:galactose metabolic process"/>
    <property type="evidence" value="ECO:0007669"/>
    <property type="project" value="InterPro"/>
</dbReference>
<keyword evidence="5" id="KW-0862">Zinc</keyword>
<feature type="region of interest" description="Disordered" evidence="6">
    <location>
        <begin position="31"/>
        <end position="51"/>
    </location>
</feature>
<dbReference type="Gene3D" id="3.30.428.10">
    <property type="entry name" value="HIT-like"/>
    <property type="match status" value="2"/>
</dbReference>
<evidence type="ECO:0000259" key="7">
    <source>
        <dbReference type="Pfam" id="PF01087"/>
    </source>
</evidence>
<dbReference type="InterPro" id="IPR005849">
    <property type="entry name" value="GalP_Utransf_N"/>
</dbReference>